<evidence type="ECO:0000313" key="1">
    <source>
        <dbReference type="EMBL" id="KAG7338381.1"/>
    </source>
</evidence>
<keyword evidence="3" id="KW-1185">Reference proteome</keyword>
<dbReference type="Proteomes" id="UP000693970">
    <property type="component" value="Unassembled WGS sequence"/>
</dbReference>
<name>A0A9K3L0M9_9STRA</name>
<protein>
    <submittedName>
        <fullName evidence="2">Uncharacterized protein</fullName>
    </submittedName>
</protein>
<reference evidence="2" key="2">
    <citation type="submission" date="2021-04" db="EMBL/GenBank/DDBJ databases">
        <authorList>
            <person name="Podell S."/>
        </authorList>
    </citation>
    <scope>NUCLEOTIDE SEQUENCE</scope>
    <source>
        <strain evidence="2">Hildebrandi</strain>
    </source>
</reference>
<proteinExistence type="predicted"/>
<dbReference type="OrthoDB" id="54835at2759"/>
<organism evidence="2 3">
    <name type="scientific">Nitzschia inconspicua</name>
    <dbReference type="NCBI Taxonomy" id="303405"/>
    <lineage>
        <taxon>Eukaryota</taxon>
        <taxon>Sar</taxon>
        <taxon>Stramenopiles</taxon>
        <taxon>Ochrophyta</taxon>
        <taxon>Bacillariophyta</taxon>
        <taxon>Bacillariophyceae</taxon>
        <taxon>Bacillariophycidae</taxon>
        <taxon>Bacillariales</taxon>
        <taxon>Bacillariaceae</taxon>
        <taxon>Nitzschia</taxon>
    </lineage>
</organism>
<dbReference type="EMBL" id="JAGRRH010000058">
    <property type="protein sequence ID" value="KAG7338381.1"/>
    <property type="molecule type" value="Genomic_DNA"/>
</dbReference>
<evidence type="ECO:0000313" key="3">
    <source>
        <dbReference type="Proteomes" id="UP000693970"/>
    </source>
</evidence>
<accession>A0A9K3L0M9</accession>
<reference evidence="2" key="1">
    <citation type="journal article" date="2021" name="Sci. Rep.">
        <title>Diploid genomic architecture of Nitzschia inconspicua, an elite biomass production diatom.</title>
        <authorList>
            <person name="Oliver A."/>
            <person name="Podell S."/>
            <person name="Pinowska A."/>
            <person name="Traller J.C."/>
            <person name="Smith S.R."/>
            <person name="McClure R."/>
            <person name="Beliaev A."/>
            <person name="Bohutskyi P."/>
            <person name="Hill E.A."/>
            <person name="Rabines A."/>
            <person name="Zheng H."/>
            <person name="Allen L.Z."/>
            <person name="Kuo A."/>
            <person name="Grigoriev I.V."/>
            <person name="Allen A.E."/>
            <person name="Hazlebeck D."/>
            <person name="Allen E.E."/>
        </authorList>
    </citation>
    <scope>NUCLEOTIDE SEQUENCE</scope>
    <source>
        <strain evidence="2">Hildebrandi</strain>
    </source>
</reference>
<dbReference type="EMBL" id="JAGRRH010000017">
    <property type="protein sequence ID" value="KAG7353197.1"/>
    <property type="molecule type" value="Genomic_DNA"/>
</dbReference>
<sequence length="104" mass="11770">MEAEKLDPFQKYLFHTLMERGGDRLGPKETSWLQMIEIGLQHQFGLPGVSDFVTYDPRVARGLYNTASTQATCLMRHLSVLRSKVQNGETIPLQALSTWMSAVK</sequence>
<dbReference type="AlphaFoldDB" id="A0A9K3L0M9"/>
<comment type="caution">
    <text evidence="2">The sequence shown here is derived from an EMBL/GenBank/DDBJ whole genome shotgun (WGS) entry which is preliminary data.</text>
</comment>
<gene>
    <name evidence="2" type="ORF">IV203_009246</name>
    <name evidence="1" type="ORF">IV203_011053</name>
</gene>
<evidence type="ECO:0000313" key="2">
    <source>
        <dbReference type="EMBL" id="KAG7353197.1"/>
    </source>
</evidence>